<dbReference type="STRING" id="1423726.FC07_GL002052"/>
<dbReference type="PATRIC" id="fig|1423726.3.peg.2129"/>
<protein>
    <submittedName>
        <fullName evidence="1">Uncharacterized protein</fullName>
    </submittedName>
</protein>
<evidence type="ECO:0000313" key="1">
    <source>
        <dbReference type="EMBL" id="KRK32622.1"/>
    </source>
</evidence>
<name>A0A0R1GEH7_9LACO</name>
<dbReference type="Gene3D" id="3.30.2310.40">
    <property type="match status" value="1"/>
</dbReference>
<keyword evidence="2" id="KW-1185">Reference proteome</keyword>
<dbReference type="OrthoDB" id="2325009at2"/>
<dbReference type="RefSeq" id="WP_057905882.1">
    <property type="nucleotide sequence ID" value="NZ_AZDA01000140.1"/>
</dbReference>
<dbReference type="Proteomes" id="UP000051461">
    <property type="component" value="Unassembled WGS sequence"/>
</dbReference>
<accession>A0A0R1GEH7</accession>
<dbReference type="InterPro" id="IPR038493">
    <property type="entry name" value="MqsR_sf"/>
</dbReference>
<evidence type="ECO:0000313" key="2">
    <source>
        <dbReference type="Proteomes" id="UP000051461"/>
    </source>
</evidence>
<sequence length="106" mass="12159">MYASQATIQRFLLDFKRAISHQDWEIVQRRASYASVTGMTPAAIRIVLLQLTPADYVAGPERDRNRPGEYVWKFRKYGLTPSYLYIKVKLVAGHAKVLSFHETIDG</sequence>
<gene>
    <name evidence="1" type="ORF">FC07_GL002052</name>
</gene>
<organism evidence="1 2">
    <name type="scientific">Loigolactobacillus bifermentans DSM 20003</name>
    <dbReference type="NCBI Taxonomy" id="1423726"/>
    <lineage>
        <taxon>Bacteria</taxon>
        <taxon>Bacillati</taxon>
        <taxon>Bacillota</taxon>
        <taxon>Bacilli</taxon>
        <taxon>Lactobacillales</taxon>
        <taxon>Lactobacillaceae</taxon>
        <taxon>Loigolactobacillus</taxon>
    </lineage>
</organism>
<comment type="caution">
    <text evidence="1">The sequence shown here is derived from an EMBL/GenBank/DDBJ whole genome shotgun (WGS) entry which is preliminary data.</text>
</comment>
<dbReference type="EMBL" id="AZDA01000140">
    <property type="protein sequence ID" value="KRK32622.1"/>
    <property type="molecule type" value="Genomic_DNA"/>
</dbReference>
<proteinExistence type="predicted"/>
<dbReference type="AlphaFoldDB" id="A0A0R1GEH7"/>
<reference evidence="1 2" key="1">
    <citation type="journal article" date="2015" name="Genome Announc.">
        <title>Expanding the biotechnology potential of lactobacilli through comparative genomics of 213 strains and associated genera.</title>
        <authorList>
            <person name="Sun Z."/>
            <person name="Harris H.M."/>
            <person name="McCann A."/>
            <person name="Guo C."/>
            <person name="Argimon S."/>
            <person name="Zhang W."/>
            <person name="Yang X."/>
            <person name="Jeffery I.B."/>
            <person name="Cooney J.C."/>
            <person name="Kagawa T.F."/>
            <person name="Liu W."/>
            <person name="Song Y."/>
            <person name="Salvetti E."/>
            <person name="Wrobel A."/>
            <person name="Rasinkangas P."/>
            <person name="Parkhill J."/>
            <person name="Rea M.C."/>
            <person name="O'Sullivan O."/>
            <person name="Ritari J."/>
            <person name="Douillard F.P."/>
            <person name="Paul Ross R."/>
            <person name="Yang R."/>
            <person name="Briner A.E."/>
            <person name="Felis G.E."/>
            <person name="de Vos W.M."/>
            <person name="Barrangou R."/>
            <person name="Klaenhammer T.R."/>
            <person name="Caufield P.W."/>
            <person name="Cui Y."/>
            <person name="Zhang H."/>
            <person name="O'Toole P.W."/>
        </authorList>
    </citation>
    <scope>NUCLEOTIDE SEQUENCE [LARGE SCALE GENOMIC DNA]</scope>
    <source>
        <strain evidence="1 2">DSM 20003</strain>
    </source>
</reference>